<dbReference type="Proteomes" id="UP001157156">
    <property type="component" value="Unassembled WGS sequence"/>
</dbReference>
<keyword evidence="2" id="KW-1185">Reference proteome</keyword>
<protein>
    <recommendedName>
        <fullName evidence="3">ATP-binding protein</fullName>
    </recommendedName>
</protein>
<evidence type="ECO:0000313" key="1">
    <source>
        <dbReference type="EMBL" id="GLT15814.1"/>
    </source>
</evidence>
<evidence type="ECO:0008006" key="3">
    <source>
        <dbReference type="Google" id="ProtNLM"/>
    </source>
</evidence>
<comment type="caution">
    <text evidence="1">The sequence shown here is derived from an EMBL/GenBank/DDBJ whole genome shotgun (WGS) entry which is preliminary data.</text>
</comment>
<dbReference type="EMBL" id="BSPV01000009">
    <property type="protein sequence ID" value="GLT15814.1"/>
    <property type="molecule type" value="Genomic_DNA"/>
</dbReference>
<proteinExistence type="predicted"/>
<dbReference type="RefSeq" id="WP_089123178.1">
    <property type="nucleotide sequence ID" value="NZ_BSPV01000009.1"/>
</dbReference>
<reference evidence="2" key="1">
    <citation type="journal article" date="2019" name="Int. J. Syst. Evol. Microbiol.">
        <title>The Global Catalogue of Microorganisms (GCM) 10K type strain sequencing project: providing services to taxonomists for standard genome sequencing and annotation.</title>
        <authorList>
            <consortium name="The Broad Institute Genomics Platform"/>
            <consortium name="The Broad Institute Genome Sequencing Center for Infectious Disease"/>
            <person name="Wu L."/>
            <person name="Ma J."/>
        </authorList>
    </citation>
    <scope>NUCLEOTIDE SEQUENCE [LARGE SCALE GENOMIC DNA]</scope>
    <source>
        <strain evidence="2">NBRC 111146</strain>
    </source>
</reference>
<organism evidence="1 2">
    <name type="scientific">Vibrio algivorus</name>
    <dbReference type="NCBI Taxonomy" id="1667024"/>
    <lineage>
        <taxon>Bacteria</taxon>
        <taxon>Pseudomonadati</taxon>
        <taxon>Pseudomonadota</taxon>
        <taxon>Gammaproteobacteria</taxon>
        <taxon>Vibrionales</taxon>
        <taxon>Vibrionaceae</taxon>
        <taxon>Vibrio</taxon>
    </lineage>
</organism>
<name>A0ABQ6ESL3_9VIBR</name>
<gene>
    <name evidence="1" type="ORF">GCM10007931_27890</name>
</gene>
<evidence type="ECO:0000313" key="2">
    <source>
        <dbReference type="Proteomes" id="UP001157156"/>
    </source>
</evidence>
<accession>A0ABQ6ESL3</accession>
<sequence length="666" mass="77890">MQIDVKGKVQNLTLSPSDRLVPVFEAIVNSIQATKKDGKAELVVTAFRQTTQEVLNADDRKFQQIESFEIVDYGEGFNYDNYQSFKTAESTHKSSLGCKGVGRFTWLKAFETVEVESVYLDNEEKKKLTFGFSVDDVDFESEKLINMEQTDKVMTKVSLKEIQEPYRNRLPKDLDNIASEIIEHCLIYFLEGKIKSFQLLGDCGESIDLLVLFETSYSNEIAKREFSIGSNRFTAHFFKNVKTSKQKNHKVFLCADSRSVRGCTLKEYEENIPPIFEDIGGVKFNYSIYVTSSYLDQYVNQERTGFRIADKVDLCDEYDDTPAINTIIIELMVYGRTVFEPFLEPMYAKHRETIERYVNHAGYEYRHIIKNRPQWLKKIPFDLPDDKLDLELHKLNRNYEIELKQEAQRLKDELKHSKIKNYPAYKQSLQKYTEDLNEVGKSNLAKYIVHRKSVIDALEFSLEFQDNDKYALEDTVHDIIMAIRSTSDDVQEHNLWLIDERMAYHKCLVSDKSFKSVTDIDSTKRPDLLVFNNPVVYGDDKRETSTAIIVEFKRPMRDDYNDSDNPVDQVTRYVQKLRKPDQIRDARGREIHLDKRIPIYCYVICDLTSSIRDILDVRNYKPLLDNQGYIFYNDNLNTVIEVISFDKLLRDAKKRNLILFKKLNLE</sequence>